<evidence type="ECO:0000256" key="5">
    <source>
        <dbReference type="ARBA" id="ARBA00022692"/>
    </source>
</evidence>
<name>Q9I7S9_DROME</name>
<dbReference type="Pfam" id="PF00262">
    <property type="entry name" value="Calreticulin"/>
    <property type="match status" value="1"/>
</dbReference>
<dbReference type="Bgee" id="FBgn0030377">
    <property type="expression patterns" value="Expressed in spermatocyte in testis and 9 other cell types or tissues"/>
</dbReference>
<feature type="compositionally biased region" description="Basic and acidic residues" evidence="18">
    <location>
        <begin position="543"/>
        <end position="552"/>
    </location>
</feature>
<evidence type="ECO:0000256" key="12">
    <source>
        <dbReference type="ARBA" id="ARBA00022837"/>
    </source>
</evidence>
<dbReference type="GO" id="GO:0051082">
    <property type="term" value="F:unfolded protein binding"/>
    <property type="evidence" value="ECO:0007669"/>
    <property type="project" value="InterPro"/>
</dbReference>
<evidence type="ECO:0000313" key="21">
    <source>
        <dbReference type="Proteomes" id="UP000000803"/>
    </source>
</evidence>
<evidence type="ECO:0000256" key="8">
    <source>
        <dbReference type="ARBA" id="ARBA00022734"/>
    </source>
</evidence>
<evidence type="ECO:0000256" key="4">
    <source>
        <dbReference type="ARBA" id="ARBA00015837"/>
    </source>
</evidence>
<accession>Q9I7S9</accession>
<reference evidence="19 21" key="9">
    <citation type="journal article" date="2015" name="G3 (Bethesda)">
        <title>Gene Model Annotations for Drosophila melanogaster: Impact of High-Throughput Data.</title>
        <authorList>
            <consortium name="FlyBase Consortium"/>
            <person name="Matthews B.B."/>
            <person name="Dos Santos G."/>
            <person name="Crosby M.A."/>
            <person name="Emmert D.B."/>
            <person name="St Pierre S.E."/>
            <person name="Gramates L.S."/>
            <person name="Zhou P."/>
            <person name="Schroeder A.J."/>
            <person name="Falls K."/>
            <person name="Strelets V."/>
            <person name="Russo S.M."/>
            <person name="Gelbart W.M."/>
            <person name="null"/>
        </authorList>
    </citation>
    <scope>NUCLEOTIDE SEQUENCE [LARGE SCALE GENOMIC DNA]</scope>
    <source>
        <strain evidence="21">Berkeley</strain>
    </source>
</reference>
<dbReference type="GO" id="GO:0006457">
    <property type="term" value="P:protein folding"/>
    <property type="evidence" value="ECO:0000318"/>
    <property type="project" value="GO_Central"/>
</dbReference>
<evidence type="ECO:0000256" key="1">
    <source>
        <dbReference type="ARBA" id="ARBA00004319"/>
    </source>
</evidence>
<dbReference type="InParanoid" id="Q9I7S9"/>
<dbReference type="SUPFAM" id="SSF49899">
    <property type="entry name" value="Concanavalin A-like lectins/glucanases"/>
    <property type="match status" value="1"/>
</dbReference>
<keyword evidence="5" id="KW-0812">Transmembrane</keyword>
<dbReference type="FunCoup" id="Q9I7S9">
    <property type="interactions" value="748"/>
</dbReference>
<evidence type="ECO:0000256" key="13">
    <source>
        <dbReference type="ARBA" id="ARBA00022989"/>
    </source>
</evidence>
<dbReference type="KEGG" id="dme:Dmel_CG1924"/>
<dbReference type="PaxDb" id="7227-FBpp0073467"/>
<dbReference type="InterPro" id="IPR013320">
    <property type="entry name" value="ConA-like_dom_sf"/>
</dbReference>
<dbReference type="AGR" id="FB:FBgn0030377"/>
<reference evidence="19 21" key="11">
    <citation type="journal article" date="2015" name="Genome Res.">
        <title>The Release 6 reference sequence of the Drosophila melanogaster genome.</title>
        <authorList>
            <person name="Hoskins R.A."/>
            <person name="Carlson J.W."/>
            <person name="Wan K.H."/>
            <person name="Park S."/>
            <person name="Mendez I."/>
            <person name="Galle S.E."/>
            <person name="Booth B.W."/>
            <person name="Pfeiffer B.D."/>
            <person name="George R.A."/>
            <person name="Svirskas R."/>
            <person name="Krzywinski M."/>
            <person name="Schein J."/>
            <person name="Accardo M.C."/>
            <person name="Damia E."/>
            <person name="Messina G."/>
            <person name="Mendez-Lago M."/>
            <person name="de Pablos B."/>
            <person name="Demakova O.V."/>
            <person name="Andreyeva E.N."/>
            <person name="Boldyreva L.V."/>
            <person name="Marra M."/>
            <person name="Carvalho A.B."/>
            <person name="Dimitri P."/>
            <person name="Villasante A."/>
            <person name="Zhimulev I.F."/>
            <person name="Rubin G.M."/>
            <person name="Karpen G.H."/>
            <person name="Celniker S.E."/>
        </authorList>
    </citation>
    <scope>NUCLEOTIDE SEQUENCE [LARGE SCALE GENOMIC DNA]</scope>
    <source>
        <strain evidence="21">Berkeley</strain>
    </source>
</reference>
<dbReference type="VEuPathDB" id="VectorBase:FBgn0030377"/>
<reference evidence="19 21" key="4">
    <citation type="journal article" date="2002" name="Genome Biol.">
        <title>The transposable elements of the Drosophila melanogaster euchromatin: a genomics perspective.</title>
        <authorList>
            <person name="Kaminker J.S."/>
            <person name="Bergman C.M."/>
            <person name="Kronmiller B."/>
            <person name="Carlson J."/>
            <person name="Svirskas R."/>
            <person name="Patel S."/>
            <person name="Frise E."/>
            <person name="Wheeler D.A."/>
            <person name="Lewis S.E."/>
            <person name="Rubin G.M."/>
            <person name="Ashburner M."/>
            <person name="Celniker S.E."/>
        </authorList>
    </citation>
    <scope>NUCLEOTIDE SEQUENCE [LARGE SCALE GENOMIC DNA]</scope>
    <source>
        <strain evidence="21">Berkeley</strain>
    </source>
</reference>
<dbReference type="PROSITE" id="PS00805">
    <property type="entry name" value="CALRETICULIN_REPEAT"/>
    <property type="match status" value="1"/>
</dbReference>
<dbReference type="PANTHER" id="PTHR11073">
    <property type="entry name" value="CALRETICULIN AND CALNEXIN"/>
    <property type="match status" value="1"/>
</dbReference>
<gene>
    <name evidence="19" type="primary">Dmel\CG1924</name>
    <name evidence="19 20" type="ORF">CG1924</name>
    <name evidence="19" type="ORF">Dmel_CG1924</name>
</gene>
<evidence type="ECO:0000256" key="3">
    <source>
        <dbReference type="ARBA" id="ARBA00010983"/>
    </source>
</evidence>
<evidence type="ECO:0000256" key="16">
    <source>
        <dbReference type="PIRSR" id="PIRSR601580-3"/>
    </source>
</evidence>
<reference evidence="19 21" key="6">
    <citation type="journal article" date="2005" name="PLoS Comput. Biol.">
        <title>Combined evidence annotation of transposable elements in genome sequences.</title>
        <authorList>
            <person name="Quesneville H."/>
            <person name="Bergman C.M."/>
            <person name="Andrieu O."/>
            <person name="Autard D."/>
            <person name="Nouaud D."/>
            <person name="Ashburner M."/>
            <person name="Anxolabehere D."/>
        </authorList>
    </citation>
    <scope>NUCLEOTIDE SEQUENCE [LARGE SCALE GENOMIC DNA]</scope>
    <source>
        <strain evidence="21">Berkeley</strain>
    </source>
</reference>
<feature type="region of interest" description="Disordered" evidence="18">
    <location>
        <begin position="496"/>
        <end position="570"/>
    </location>
</feature>
<evidence type="ECO:0000256" key="14">
    <source>
        <dbReference type="ARBA" id="ARBA00023136"/>
    </source>
</evidence>
<dbReference type="eggNOG" id="KOG0675">
    <property type="taxonomic scope" value="Eukaryota"/>
</dbReference>
<feature type="disulfide bond" evidence="16">
    <location>
        <begin position="162"/>
        <end position="197"/>
    </location>
</feature>
<reference evidence="19 21" key="1">
    <citation type="journal article" date="2000" name="Science">
        <title>The genome sequence of Drosophila melanogaster.</title>
        <authorList>
            <person name="Adams M.D."/>
            <person name="Celniker S.E."/>
            <person name="Holt R.A."/>
            <person name="Evans C.A."/>
            <person name="Gocayne J.D."/>
            <person name="Amanatides P.G."/>
            <person name="Scherer S.E."/>
            <person name="Li P.W."/>
            <person name="Hoskins R.A."/>
            <person name="Galle R.F."/>
            <person name="George R.A."/>
            <person name="Lewis S.E."/>
            <person name="Richards S."/>
            <person name="Ashburner M."/>
            <person name="Henderson S.N."/>
            <person name="Sutton G.G."/>
            <person name="Wortman J.R."/>
            <person name="Yandell M.D."/>
            <person name="Zhang Q."/>
            <person name="Chen L.X."/>
            <person name="Brandon R.C."/>
            <person name="Rogers Y.H."/>
            <person name="Blazej R.G."/>
            <person name="Champe M."/>
            <person name="Pfeiffer B.D."/>
            <person name="Wan K.H."/>
            <person name="Doyle C."/>
            <person name="Baxter E.G."/>
            <person name="Helt G."/>
            <person name="Nelson C.R."/>
            <person name="Gabor G.L."/>
            <person name="Abril J.F."/>
            <person name="Agbayani A."/>
            <person name="An H.J."/>
            <person name="Andrews-Pfannkoch C."/>
            <person name="Baldwin D."/>
            <person name="Ballew R.M."/>
            <person name="Basu A."/>
            <person name="Baxendale J."/>
            <person name="Bayraktaroglu L."/>
            <person name="Beasley E.M."/>
            <person name="Beeson K.Y."/>
            <person name="Benos P.V."/>
            <person name="Berman B.P."/>
            <person name="Bhandari D."/>
            <person name="Bolshakov S."/>
            <person name="Borkova D."/>
            <person name="Botchan M.R."/>
            <person name="Bouck J."/>
            <person name="Brokstein P."/>
            <person name="Brottier P."/>
            <person name="Burtis K.C."/>
            <person name="Busam D.A."/>
            <person name="Butler H."/>
            <person name="Cadieu E."/>
            <person name="Center A."/>
            <person name="Chandra I."/>
            <person name="Cherry J.M."/>
            <person name="Cawley S."/>
            <person name="Dahlke C."/>
            <person name="Davenport L.B."/>
            <person name="Davies P."/>
            <person name="de Pablos B."/>
            <person name="Delcher A."/>
            <person name="Deng Z."/>
            <person name="Mays A.D."/>
            <person name="Dew I."/>
            <person name="Dietz S.M."/>
            <person name="Dodson K."/>
            <person name="Doup L.E."/>
            <person name="Downes M."/>
            <person name="Dugan-Rocha S."/>
            <person name="Dunkov B.C."/>
            <person name="Dunn P."/>
            <person name="Durbin K.J."/>
            <person name="Evangelista C.C."/>
            <person name="Ferraz C."/>
            <person name="Ferriera S."/>
            <person name="Fleischmann W."/>
            <person name="Fosler C."/>
            <person name="Gabrielian A.E."/>
            <person name="Garg N.S."/>
            <person name="Gelbart W.M."/>
            <person name="Glasser K."/>
            <person name="Glodek A."/>
            <person name="Gong F."/>
            <person name="Gorrell J.H."/>
            <person name="Gu Z."/>
            <person name="Guan P."/>
            <person name="Harris M."/>
            <person name="Harris N.L."/>
            <person name="Harvey D."/>
            <person name="Heiman T.J."/>
            <person name="Hernandez J.R."/>
            <person name="Houck J."/>
            <person name="Hostin D."/>
            <person name="Houston K.A."/>
            <person name="Howland T.J."/>
            <person name="Wei M.H."/>
            <person name="Ibegwam C."/>
            <person name="Jalali M."/>
            <person name="Kalush F."/>
            <person name="Karpen G.H."/>
            <person name="Ke Z."/>
            <person name="Kennison J.A."/>
            <person name="Ketchum K.A."/>
            <person name="Kimmel B.E."/>
            <person name="Kodira C.D."/>
            <person name="Kraft C."/>
            <person name="Kravitz S."/>
            <person name="Kulp D."/>
            <person name="Lai Z."/>
            <person name="Lasko P."/>
            <person name="Lei Y."/>
            <person name="Levitsky A.A."/>
            <person name="Li J."/>
            <person name="Li Z."/>
            <person name="Liang Y."/>
            <person name="Lin X."/>
            <person name="Liu X."/>
            <person name="Mattei B."/>
            <person name="McIntosh T.C."/>
            <person name="McLeod M.P."/>
            <person name="McPherson D."/>
            <person name="Merkulov G."/>
            <person name="Milshina N.V."/>
            <person name="Mobarry C."/>
            <person name="Morris J."/>
            <person name="Moshrefi A."/>
            <person name="Mount S.M."/>
            <person name="Moy M."/>
            <person name="Murphy B."/>
            <person name="Murphy L."/>
            <person name="Muzny D.M."/>
            <person name="Nelson D.L."/>
            <person name="Nelson D.R."/>
            <person name="Nelson K.A."/>
            <person name="Nixon K."/>
            <person name="Nusskern D.R."/>
            <person name="Pacleb J.M."/>
            <person name="Palazzolo M."/>
            <person name="Pittman G.S."/>
            <person name="Pan S."/>
            <person name="Pollard J."/>
            <person name="Puri V."/>
            <person name="Reese M.G."/>
            <person name="Reinert K."/>
            <person name="Remington K."/>
            <person name="Saunders R.D."/>
            <person name="Scheeler F."/>
            <person name="Shen H."/>
            <person name="Shue B.C."/>
            <person name="Siden-Kiamos I."/>
            <person name="Simpson M."/>
            <person name="Skupski M.P."/>
            <person name="Smith T."/>
            <person name="Spier E."/>
            <person name="Spradling A.C."/>
            <person name="Stapleton M."/>
            <person name="Strong R."/>
            <person name="Sun E."/>
            <person name="Svirskas R."/>
            <person name="Tector C."/>
            <person name="Turner R."/>
            <person name="Venter E."/>
            <person name="Wang A.H."/>
            <person name="Wang X."/>
            <person name="Wang Z.Y."/>
            <person name="Wassarman D.A."/>
            <person name="Weinstock G.M."/>
            <person name="Weissenbach J."/>
            <person name="Williams S.M."/>
            <person name="WoodageT"/>
            <person name="Worley K.C."/>
            <person name="Wu D."/>
            <person name="Yang S."/>
            <person name="Yao Q.A."/>
            <person name="Ye J."/>
            <person name="Yeh R.F."/>
            <person name="Zaveri J.S."/>
            <person name="Zhan M."/>
            <person name="Zhang G."/>
            <person name="Zhao Q."/>
            <person name="Zheng L."/>
            <person name="Zheng X.H."/>
            <person name="Zhong F.N."/>
            <person name="Zhong W."/>
            <person name="Zhou X."/>
            <person name="Zhu S."/>
            <person name="Zhu X."/>
            <person name="Smith H.O."/>
            <person name="Gibbs R.A."/>
            <person name="Myers E.W."/>
            <person name="Rubin G.M."/>
            <person name="Venter J.C."/>
        </authorList>
    </citation>
    <scope>NUCLEOTIDE SEQUENCE [LARGE SCALE GENOMIC DNA]</scope>
    <source>
        <strain evidence="21">Berkeley</strain>
    </source>
</reference>
<dbReference type="InterPro" id="IPR001580">
    <property type="entry name" value="Calret/calnex"/>
</dbReference>
<proteinExistence type="inferred from homology"/>
<dbReference type="FunFam" id="2.10.250.10:FF:000002">
    <property type="entry name" value="Calreticulin"/>
    <property type="match status" value="1"/>
</dbReference>
<dbReference type="GO" id="GO:0005789">
    <property type="term" value="C:endoplasmic reticulum membrane"/>
    <property type="evidence" value="ECO:0000318"/>
    <property type="project" value="GO_Central"/>
</dbReference>
<dbReference type="RefSeq" id="NP_572788.2">
    <property type="nucleotide sequence ID" value="NM_132560.3"/>
</dbReference>
<dbReference type="SUPFAM" id="SSF63887">
    <property type="entry name" value="P-domain of calnexin/calreticulin"/>
    <property type="match status" value="1"/>
</dbReference>
<evidence type="ECO:0000313" key="20">
    <source>
        <dbReference type="FlyBase" id="FBgn0030377"/>
    </source>
</evidence>
<keyword evidence="10 17" id="KW-0256">Endoplasmic reticulum</keyword>
<reference evidence="19 21" key="7">
    <citation type="journal article" date="2007" name="Science">
        <title>The Release 5.1 annotation of Drosophila melanogaster heterochromatin.</title>
        <authorList>
            <person name="Smith C.D."/>
            <person name="Shu S."/>
            <person name="Mungall C.J."/>
            <person name="Karpen G.H."/>
        </authorList>
    </citation>
    <scope>NUCLEOTIDE SEQUENCE [LARGE SCALE GENOMIC DNA]</scope>
    <source>
        <strain evidence="21">Berkeley</strain>
    </source>
</reference>
<dbReference type="AlphaFoldDB" id="Q9I7S9"/>
<dbReference type="PROSITE" id="PS00804">
    <property type="entry name" value="CALRETICULIN_2"/>
    <property type="match status" value="1"/>
</dbReference>
<dbReference type="OMA" id="DKITHLY"/>
<dbReference type="FunFam" id="2.60.120.200:FF:000011">
    <property type="entry name" value="Probable calnexin"/>
    <property type="match status" value="1"/>
</dbReference>
<feature type="signal peptide" evidence="17">
    <location>
        <begin position="1"/>
        <end position="29"/>
    </location>
</feature>
<dbReference type="PhylomeDB" id="Q9I7S9"/>
<evidence type="ECO:0000256" key="15">
    <source>
        <dbReference type="ARBA" id="ARBA00023186"/>
    </source>
</evidence>
<feature type="compositionally biased region" description="Basic and acidic residues" evidence="18">
    <location>
        <begin position="500"/>
        <end position="513"/>
    </location>
</feature>
<evidence type="ECO:0000256" key="10">
    <source>
        <dbReference type="ARBA" id="ARBA00022824"/>
    </source>
</evidence>
<reference evidence="19 21" key="3">
    <citation type="journal article" date="2002" name="Genome Biol.">
        <title>Annotation of the Drosophila melanogaster euchromatic genome: a systematic review.</title>
        <authorList>
            <person name="Misra S."/>
            <person name="Crosby M.A."/>
            <person name="Mungall C.J."/>
            <person name="Matthews B.B."/>
            <person name="Campbell K.S."/>
            <person name="Hradecky P."/>
            <person name="Huang Y."/>
            <person name="Kaminker J.S."/>
            <person name="Millburn G.H."/>
            <person name="Prochnik S.E."/>
            <person name="Smith C.D."/>
            <person name="Tupy J.L."/>
            <person name="Whitfied E.J."/>
            <person name="Bayraktaroglu L."/>
            <person name="Berman B.P."/>
            <person name="Bettencourt B.R."/>
            <person name="Celniker S.E."/>
            <person name="de Grey A.D."/>
            <person name="Drysdale R.A."/>
            <person name="Harris N.L."/>
            <person name="Richter J."/>
            <person name="Russo S."/>
            <person name="Schroeder A.J."/>
            <person name="Shu S.Q."/>
            <person name="Stapleton M."/>
            <person name="Yamada C."/>
            <person name="Ashburner M."/>
            <person name="Gelbart W.M."/>
            <person name="Rubin G.M."/>
            <person name="Lewis S.E."/>
        </authorList>
    </citation>
    <scope>GENOME REANNOTATION</scope>
    <source>
        <strain evidence="21">Berkeley</strain>
    </source>
</reference>
<keyword evidence="6" id="KW-0479">Metal-binding</keyword>
<evidence type="ECO:0000256" key="2">
    <source>
        <dbReference type="ARBA" id="ARBA00004389"/>
    </source>
</evidence>
<reference evidence="19 21" key="10">
    <citation type="journal article" date="2015" name="G3 (Bethesda)">
        <title>Gene Model Annotations for Drosophila melanogaster: The Rule-Benders.</title>
        <authorList>
            <consortium name="FlyBase Consortium"/>
            <person name="Crosby M.A."/>
            <person name="Gramates L.S."/>
            <person name="Dos Santos G."/>
            <person name="Matthews B.B."/>
            <person name="St Pierre S.E."/>
            <person name="Zhou P."/>
            <person name="Schroeder A.J."/>
            <person name="Falls K."/>
            <person name="Emmert D.B."/>
            <person name="Russo S.M."/>
            <person name="Gelbart W.M."/>
            <person name="null"/>
        </authorList>
    </citation>
    <scope>NUCLEOTIDE SEQUENCE [LARGE SCALE GENOMIC DNA]</scope>
    <source>
        <strain evidence="21">Berkeley</strain>
    </source>
</reference>
<dbReference type="GeneID" id="32180"/>
<dbReference type="Gene3D" id="2.10.250.10">
    <property type="entry name" value="Calreticulin/calnexin, P domain"/>
    <property type="match status" value="1"/>
</dbReference>
<comment type="similarity">
    <text evidence="3 17">Belongs to the calreticulin family.</text>
</comment>
<keyword evidence="16" id="KW-1015">Disulfide bond</keyword>
<keyword evidence="9" id="KW-0677">Repeat</keyword>
<dbReference type="PANTHER" id="PTHR11073:SF1">
    <property type="entry name" value="CALNEXIN 14D-RELATED"/>
    <property type="match status" value="1"/>
</dbReference>
<evidence type="ECO:0000256" key="18">
    <source>
        <dbReference type="SAM" id="MobiDB-lite"/>
    </source>
</evidence>
<dbReference type="GO" id="GO:0005788">
    <property type="term" value="C:endoplasmic reticulum lumen"/>
    <property type="evidence" value="ECO:0007669"/>
    <property type="project" value="UniProtKB-SubCell"/>
</dbReference>
<dbReference type="UCSC" id="CG1924-RA">
    <property type="organism name" value="d. melanogaster"/>
</dbReference>
<dbReference type="EMBL" id="AE014298">
    <property type="protein sequence ID" value="AAG22345.2"/>
    <property type="molecule type" value="Genomic_DNA"/>
</dbReference>
<feature type="compositionally biased region" description="Basic and acidic residues" evidence="18">
    <location>
        <begin position="282"/>
        <end position="307"/>
    </location>
</feature>
<keyword evidence="7 17" id="KW-0732">Signal</keyword>
<evidence type="ECO:0000256" key="11">
    <source>
        <dbReference type="ARBA" id="ARBA00022833"/>
    </source>
</evidence>
<feature type="region of interest" description="Disordered" evidence="18">
    <location>
        <begin position="266"/>
        <end position="307"/>
    </location>
</feature>
<dbReference type="SMR" id="Q9I7S9"/>
<dbReference type="InterPro" id="IPR018124">
    <property type="entry name" value="Calret/calnex_CS"/>
</dbReference>
<evidence type="ECO:0000256" key="17">
    <source>
        <dbReference type="RuleBase" id="RU362126"/>
    </source>
</evidence>
<comment type="subcellular location">
    <subcellularLocation>
        <location evidence="1">Endoplasmic reticulum lumen</location>
    </subcellularLocation>
    <subcellularLocation>
        <location evidence="2">Endoplasmic reticulum membrane</location>
        <topology evidence="2">Single-pass membrane protein</topology>
    </subcellularLocation>
</comment>
<dbReference type="FlyBase" id="FBgn0030377">
    <property type="gene designation" value="CG1924"/>
</dbReference>
<feature type="chain" id="PRO_5005144818" description="Calreticulin" evidence="17">
    <location>
        <begin position="30"/>
        <end position="570"/>
    </location>
</feature>
<dbReference type="PRINTS" id="PR00626">
    <property type="entry name" value="CALRETICULIN"/>
</dbReference>
<sequence length="570" mass="65409">MAWKIGGNQYATLSMLFASSLLLLSAVKAIDSDLEWDDFEDVDVEDVQQEDVDEKPTYKSPVIDAKKFHFADHFDDMEASTRRWVLSQAKKDDIADEISKYDGIWNWEPPQRMVWANDLGLVLKSKAKHAAIAAHLHQPFDFKSEKPLVVQYEITIQKGQECGGSYLKLLSAGKETEQLQTFNDKTPYTIMFGPDKCGKDVTIHFIFKHVNPINGTITEKHCNKPNNSFEEPFKDKLPHLYQLVVRPDNSFEIRIDHKIIKEGSLLTDFKPPVNPPAEIDDPNDHKPDSWDEREKIPDPTVHKPEDWDENETLKLPDADMIFDPTATKPEDWDDEIDGEWQAPMVDNPVCKKDQTCGIIRNPNYKGKWIAPMIDNPNYQGKWAPRKIANPDFFEDLKPFQMTPISAVGLELWSMSSDILFDNLIITDDVEVARDFAANSFDIKRRYIDRERDSIVNKVVELVKDYPSIWAIGLVAIVALVALTKCCRFGTTKIQESAAAESKKTDDPQPHEPRPWGSRMSRAKKWKLTIPPRRAYSCPLPPKKKLDDNEWKFKAAKKQKHTQTKESNTEE</sequence>
<organism evidence="19 21">
    <name type="scientific">Drosophila melanogaster</name>
    <name type="common">Fruit fly</name>
    <dbReference type="NCBI Taxonomy" id="7227"/>
    <lineage>
        <taxon>Eukaryota</taxon>
        <taxon>Metazoa</taxon>
        <taxon>Ecdysozoa</taxon>
        <taxon>Arthropoda</taxon>
        <taxon>Hexapoda</taxon>
        <taxon>Insecta</taxon>
        <taxon>Pterygota</taxon>
        <taxon>Neoptera</taxon>
        <taxon>Endopterygota</taxon>
        <taxon>Diptera</taxon>
        <taxon>Brachycera</taxon>
        <taxon>Muscomorpha</taxon>
        <taxon>Ephydroidea</taxon>
        <taxon>Drosophilidae</taxon>
        <taxon>Drosophila</taxon>
        <taxon>Sophophora</taxon>
    </lineage>
</organism>
<dbReference type="GO" id="GO:0030246">
    <property type="term" value="F:carbohydrate binding"/>
    <property type="evidence" value="ECO:0007669"/>
    <property type="project" value="UniProtKB-KW"/>
</dbReference>
<keyword evidence="21" id="KW-1185">Reference proteome</keyword>
<dbReference type="BioGRID-ORCS" id="32180">
    <property type="hits" value="0 hits in 3 CRISPR screens"/>
</dbReference>
<dbReference type="GO" id="GO:0036503">
    <property type="term" value="P:ERAD pathway"/>
    <property type="evidence" value="ECO:0000318"/>
    <property type="project" value="GO_Central"/>
</dbReference>
<evidence type="ECO:0000256" key="9">
    <source>
        <dbReference type="ARBA" id="ARBA00022737"/>
    </source>
</evidence>
<keyword evidence="12" id="KW-0106">Calcium</keyword>
<dbReference type="Proteomes" id="UP000000803">
    <property type="component" value="Chromosome X"/>
</dbReference>
<dbReference type="GO" id="GO:0005509">
    <property type="term" value="F:calcium ion binding"/>
    <property type="evidence" value="ECO:0000318"/>
    <property type="project" value="GO_Central"/>
</dbReference>
<dbReference type="STRING" id="7227.FBpp0073467"/>
<protein>
    <recommendedName>
        <fullName evidence="4">Calreticulin</fullName>
    </recommendedName>
</protein>
<keyword evidence="15 17" id="KW-0143">Chaperone</keyword>
<reference evidence="19 21" key="2">
    <citation type="journal article" date="2002" name="Genome Biol.">
        <title>Finishing a whole-genome shotgun: release 3 of the Drosophila melanogaster euchromatic genome sequence.</title>
        <authorList>
            <person name="Celniker S.E."/>
            <person name="Wheeler D.A."/>
            <person name="Kronmiller B."/>
            <person name="Carlson J.W."/>
            <person name="Halpern A."/>
            <person name="Patel S."/>
            <person name="Adams M."/>
            <person name="Champe M."/>
            <person name="Dugan S.P."/>
            <person name="Frise E."/>
            <person name="Hodgson A."/>
            <person name="George R.A."/>
            <person name="Hoskins R.A."/>
            <person name="Laverty T."/>
            <person name="Muzny D.M."/>
            <person name="Nelson C.R."/>
            <person name="Pacleb J.M."/>
            <person name="Park S."/>
            <person name="Pfeiffer B.D."/>
            <person name="Richards S."/>
            <person name="Sodergren E.J."/>
            <person name="Svirskas R."/>
            <person name="Tabor P.E."/>
            <person name="Wan K."/>
            <person name="Stapleton M."/>
            <person name="Sutton G.G."/>
            <person name="Venter C."/>
            <person name="Weinstock G."/>
            <person name="Scherer S.E."/>
            <person name="Myers E.W."/>
            <person name="Gibbs R.A."/>
            <person name="Rubin G.M."/>
        </authorList>
    </citation>
    <scope>NUCLEOTIDE SEQUENCE [LARGE SCALE GENOMIC DNA]</scope>
    <source>
        <strain evidence="21">Berkeley</strain>
    </source>
</reference>
<dbReference type="GlyGen" id="Q9I7S9">
    <property type="glycosylation" value="1 site, 1 O-linked glycan (1 site)"/>
</dbReference>
<evidence type="ECO:0000256" key="6">
    <source>
        <dbReference type="ARBA" id="ARBA00022723"/>
    </source>
</evidence>
<dbReference type="HOGENOM" id="CLU_018224_2_0_1"/>
<keyword evidence="11" id="KW-0862">Zinc</keyword>
<dbReference type="Gene3D" id="2.60.120.200">
    <property type="match status" value="1"/>
</dbReference>
<keyword evidence="8" id="KW-0430">Lectin</keyword>
<reference evidence="19 21" key="8">
    <citation type="journal article" date="2007" name="Science">
        <title>Sequence finishing and mapping of Drosophila melanogaster heterochromatin.</title>
        <authorList>
            <person name="Hoskins R.A."/>
            <person name="Carlson J.W."/>
            <person name="Kennedy C."/>
            <person name="Acevedo D."/>
            <person name="Evans-Holm M."/>
            <person name="Frise E."/>
            <person name="Wan K.H."/>
            <person name="Park S."/>
            <person name="Mendez-Lago M."/>
            <person name="Rossi F."/>
            <person name="Villasante A."/>
            <person name="Dimitri P."/>
            <person name="Karpen G.H."/>
            <person name="Celniker S.E."/>
        </authorList>
    </citation>
    <scope>NUCLEOTIDE SEQUENCE [LARGE SCALE GENOMIC DNA]</scope>
    <source>
        <strain evidence="21">Berkeley</strain>
    </source>
</reference>
<dbReference type="IntAct" id="Q9I7S9">
    <property type="interactions" value="3"/>
</dbReference>
<evidence type="ECO:0000313" key="19">
    <source>
        <dbReference type="EMBL" id="AAG22345.2"/>
    </source>
</evidence>
<reference evidence="19 21" key="5">
    <citation type="journal article" date="2002" name="Genome Biol.">
        <title>Heterochromatic sequences in a Drosophila whole-genome shotgun assembly.</title>
        <authorList>
            <person name="Hoskins R.A."/>
            <person name="Smith C.D."/>
            <person name="Carlson J.W."/>
            <person name="Carvalho A.B."/>
            <person name="Halpern A."/>
            <person name="Kaminker J.S."/>
            <person name="Kennedy C."/>
            <person name="Mungall C.J."/>
            <person name="Sullivan B.A."/>
            <person name="Sutton G.G."/>
            <person name="Yasuhara J.C."/>
            <person name="Wakimoto B.T."/>
            <person name="Myers E.W."/>
            <person name="Celniker S.E."/>
            <person name="Rubin G.M."/>
            <person name="Karpen G.H."/>
        </authorList>
    </citation>
    <scope>NUCLEOTIDE SEQUENCE [LARGE SCALE GENOMIC DNA]</scope>
    <source>
        <strain evidence="21">Berkeley</strain>
    </source>
</reference>
<dbReference type="OrthoDB" id="1938156at2759"/>
<dbReference type="InterPro" id="IPR009033">
    <property type="entry name" value="Calreticulin/calnexin_P_dom_sf"/>
</dbReference>
<keyword evidence="14" id="KW-0472">Membrane</keyword>
<keyword evidence="13" id="KW-1133">Transmembrane helix</keyword>
<evidence type="ECO:0000256" key="7">
    <source>
        <dbReference type="ARBA" id="ARBA00022729"/>
    </source>
</evidence>